<reference evidence="3" key="1">
    <citation type="journal article" date="2021" name="PeerJ">
        <title>Extensive microbial diversity within the chicken gut microbiome revealed by metagenomics and culture.</title>
        <authorList>
            <person name="Gilroy R."/>
            <person name="Ravi A."/>
            <person name="Getino M."/>
            <person name="Pursley I."/>
            <person name="Horton D.L."/>
            <person name="Alikhan N.F."/>
            <person name="Baker D."/>
            <person name="Gharbi K."/>
            <person name="Hall N."/>
            <person name="Watson M."/>
            <person name="Adriaenssens E.M."/>
            <person name="Foster-Nyarko E."/>
            <person name="Jarju S."/>
            <person name="Secka A."/>
            <person name="Antonio M."/>
            <person name="Oren A."/>
            <person name="Chaudhuri R.R."/>
            <person name="La Ragione R."/>
            <person name="Hildebrand F."/>
            <person name="Pallen M.J."/>
        </authorList>
    </citation>
    <scope>NUCLEOTIDE SEQUENCE</scope>
    <source>
        <strain evidence="3">26628</strain>
    </source>
</reference>
<dbReference type="GO" id="GO:0005840">
    <property type="term" value="C:ribosome"/>
    <property type="evidence" value="ECO:0007669"/>
    <property type="project" value="UniProtKB-KW"/>
</dbReference>
<comment type="caution">
    <text evidence="3">The sequence shown here is derived from an EMBL/GenBank/DDBJ whole genome shotgun (WGS) entry which is preliminary data.</text>
</comment>
<dbReference type="EMBL" id="DXFD01000049">
    <property type="protein sequence ID" value="HIX46632.1"/>
    <property type="molecule type" value="Genomic_DNA"/>
</dbReference>
<dbReference type="CDD" id="cd06088">
    <property type="entry name" value="KOW_RPL14"/>
    <property type="match status" value="1"/>
</dbReference>
<dbReference type="AlphaFoldDB" id="A0A9D1VTZ1"/>
<dbReference type="Proteomes" id="UP000824249">
    <property type="component" value="Unassembled WGS sequence"/>
</dbReference>
<dbReference type="InterPro" id="IPR008991">
    <property type="entry name" value="Translation_prot_SH3-like_sf"/>
</dbReference>
<evidence type="ECO:0000256" key="1">
    <source>
        <dbReference type="ARBA" id="ARBA00022980"/>
    </source>
</evidence>
<name>A0A9D1VTZ1_9FIRM</name>
<gene>
    <name evidence="3" type="ORF">H9737_02965</name>
</gene>
<keyword evidence="2" id="KW-0687">Ribonucleoprotein</keyword>
<sequence length="96" mass="10422">MKVQIPQLGGAAQSIAGRDKGRFYLILGIEGDALLLADGKYRPTARPKRKNGKHVRLLPAFWPELASAALAGKDVNSEVRAQLQCLARERGQAAEQ</sequence>
<proteinExistence type="predicted"/>
<dbReference type="GO" id="GO:1990904">
    <property type="term" value="C:ribonucleoprotein complex"/>
    <property type="evidence" value="ECO:0007669"/>
    <property type="project" value="UniProtKB-KW"/>
</dbReference>
<organism evidence="3 4">
    <name type="scientific">Candidatus Borkfalkia faecigallinarum</name>
    <dbReference type="NCBI Taxonomy" id="2838509"/>
    <lineage>
        <taxon>Bacteria</taxon>
        <taxon>Bacillati</taxon>
        <taxon>Bacillota</taxon>
        <taxon>Clostridia</taxon>
        <taxon>Christensenellales</taxon>
        <taxon>Christensenellaceae</taxon>
        <taxon>Candidatus Borkfalkia</taxon>
    </lineage>
</organism>
<accession>A0A9D1VTZ1</accession>
<reference evidence="3" key="2">
    <citation type="submission" date="2021-04" db="EMBL/GenBank/DDBJ databases">
        <authorList>
            <person name="Gilroy R."/>
        </authorList>
    </citation>
    <scope>NUCLEOTIDE SEQUENCE</scope>
    <source>
        <strain evidence="3">26628</strain>
    </source>
</reference>
<dbReference type="InterPro" id="IPR041985">
    <property type="entry name" value="Ribosomal_eL14_KOW"/>
</dbReference>
<evidence type="ECO:0000313" key="3">
    <source>
        <dbReference type="EMBL" id="HIX46632.1"/>
    </source>
</evidence>
<protein>
    <submittedName>
        <fullName evidence="3">KOW domain-containing RNA-binding protein</fullName>
    </submittedName>
</protein>
<dbReference type="SUPFAM" id="SSF50104">
    <property type="entry name" value="Translation proteins SH3-like domain"/>
    <property type="match status" value="1"/>
</dbReference>
<keyword evidence="1" id="KW-0689">Ribosomal protein</keyword>
<evidence type="ECO:0000256" key="2">
    <source>
        <dbReference type="ARBA" id="ARBA00023274"/>
    </source>
</evidence>
<evidence type="ECO:0000313" key="4">
    <source>
        <dbReference type="Proteomes" id="UP000824249"/>
    </source>
</evidence>